<evidence type="ECO:0000259" key="7">
    <source>
        <dbReference type="PROSITE" id="PS50011"/>
    </source>
</evidence>
<evidence type="ECO:0000256" key="2">
    <source>
        <dbReference type="ARBA" id="ARBA00022679"/>
    </source>
</evidence>
<dbReference type="InterPro" id="IPR008271">
    <property type="entry name" value="Ser/Thr_kinase_AS"/>
</dbReference>
<name>A0A949N869_9ACTN</name>
<evidence type="ECO:0000256" key="1">
    <source>
        <dbReference type="ARBA" id="ARBA00012513"/>
    </source>
</evidence>
<dbReference type="PROSITE" id="PS00108">
    <property type="entry name" value="PROTEIN_KINASE_ST"/>
    <property type="match status" value="1"/>
</dbReference>
<evidence type="ECO:0000256" key="5">
    <source>
        <dbReference type="ARBA" id="ARBA00022840"/>
    </source>
</evidence>
<feature type="compositionally biased region" description="Low complexity" evidence="6">
    <location>
        <begin position="318"/>
        <end position="336"/>
    </location>
</feature>
<protein>
    <recommendedName>
        <fullName evidence="1">non-specific serine/threonine protein kinase</fullName>
        <ecNumber evidence="1">2.7.11.1</ecNumber>
    </recommendedName>
</protein>
<dbReference type="RefSeq" id="WP_211041523.1">
    <property type="nucleotide sequence ID" value="NZ_JAELVF020000001.1"/>
</dbReference>
<organism evidence="8 9">
    <name type="scientific">Streptomyces tardus</name>
    <dbReference type="NCBI Taxonomy" id="2780544"/>
    <lineage>
        <taxon>Bacteria</taxon>
        <taxon>Bacillati</taxon>
        <taxon>Actinomycetota</taxon>
        <taxon>Actinomycetes</taxon>
        <taxon>Kitasatosporales</taxon>
        <taxon>Streptomycetaceae</taxon>
        <taxon>Streptomyces</taxon>
    </lineage>
</organism>
<dbReference type="Proteomes" id="UP000694501">
    <property type="component" value="Unassembled WGS sequence"/>
</dbReference>
<dbReference type="PANTHER" id="PTHR43671:SF13">
    <property type="entry name" value="SERINE_THREONINE-PROTEIN KINASE NEK2"/>
    <property type="match status" value="1"/>
</dbReference>
<sequence>MGQVWRAYDRRLRRFVAIKGLLHPSAVTATTRSAAVHRARREAEAIARIDHRNVVTVHDQVETADQVWIVMKLVEMRSLADLLAAEETLAVPRVAKIGLQVLNGLCAVHGASVVHRDVKPGNILIGDTGQVILVDFGIATFDGASRVTGNHVIGTPPYLAPELYTAAATGHTRVSDLWALGVTLYEAAEGRRPFAGRSEWEVQTSVRENPNPPYRYAGPLAPVIRGLLDPDPDRRLDAPTAQLLLREVLGAPGPSPLPMSITPAAPDARREEAATTSPPTPPAEPDRAPAEALEPPESVEPADPSRAEARPPTPATPVPASSSPSPGADAAASDSAPPTPPNGSRRGLRIAAIALAGVLLAATGWVVSNLDQSDGQGGAEDAAAADDAKSQEKPEKPEKPKKPKKRLIDTTERLIIGVKSDQPGLSEYIAAQGKFEGFDVDIGYAIAEKMGYSKDKVDFSEVTTRNRSSELHAKRVHLVIASYSIPEEGSTTSSESDRYKVDFAGPYYSAGRAFLVQKTSNFGDPSDLQNNPDAKVCTAHGSTYQNLSQFGYSMAKHLPATYQTCLNRLDDPASSVSAVASDDVILAGYEKDNPGKFRRLPNLDGTEDYGVAVRKGEMELKEEVCRALESILTEKNGEEWKDIYADHLAGLLRTKSAPGRPTLTECR</sequence>
<reference evidence="8" key="1">
    <citation type="submission" date="2021-06" db="EMBL/GenBank/DDBJ databases">
        <title>Sequencing of actinobacteria type strains.</title>
        <authorList>
            <person name="Nguyen G.-S."/>
            <person name="Wentzel A."/>
        </authorList>
    </citation>
    <scope>NUCLEOTIDE SEQUENCE</scope>
    <source>
        <strain evidence="8">P38-E01</strain>
    </source>
</reference>
<feature type="region of interest" description="Disordered" evidence="6">
    <location>
        <begin position="249"/>
        <end position="344"/>
    </location>
</feature>
<gene>
    <name evidence="8" type="ORF">JGS22_008375</name>
</gene>
<dbReference type="Gene3D" id="3.40.190.10">
    <property type="entry name" value="Periplasmic binding protein-like II"/>
    <property type="match status" value="2"/>
</dbReference>
<dbReference type="Pfam" id="PF00497">
    <property type="entry name" value="SBP_bac_3"/>
    <property type="match status" value="1"/>
</dbReference>
<accession>A0A949N869</accession>
<keyword evidence="9" id="KW-1185">Reference proteome</keyword>
<feature type="domain" description="Protein kinase" evidence="7">
    <location>
        <begin position="1"/>
        <end position="249"/>
    </location>
</feature>
<feature type="region of interest" description="Disordered" evidence="6">
    <location>
        <begin position="374"/>
        <end position="408"/>
    </location>
</feature>
<dbReference type="EMBL" id="JAELVF020000001">
    <property type="protein sequence ID" value="MBU7597633.1"/>
    <property type="molecule type" value="Genomic_DNA"/>
</dbReference>
<keyword evidence="2" id="KW-0808">Transferase</keyword>
<evidence type="ECO:0000256" key="4">
    <source>
        <dbReference type="ARBA" id="ARBA00022777"/>
    </source>
</evidence>
<feature type="compositionally biased region" description="Basic and acidic residues" evidence="6">
    <location>
        <begin position="386"/>
        <end position="408"/>
    </location>
</feature>
<dbReference type="EC" id="2.7.11.1" evidence="1"/>
<evidence type="ECO:0000256" key="3">
    <source>
        <dbReference type="ARBA" id="ARBA00022741"/>
    </source>
</evidence>
<dbReference type="SMART" id="SM00220">
    <property type="entry name" value="S_TKc"/>
    <property type="match status" value="1"/>
</dbReference>
<evidence type="ECO:0000313" key="8">
    <source>
        <dbReference type="EMBL" id="MBU7597633.1"/>
    </source>
</evidence>
<dbReference type="SUPFAM" id="SSF53850">
    <property type="entry name" value="Periplasmic binding protein-like II"/>
    <property type="match status" value="1"/>
</dbReference>
<comment type="caution">
    <text evidence="8">The sequence shown here is derived from an EMBL/GenBank/DDBJ whole genome shotgun (WGS) entry which is preliminary data.</text>
</comment>
<dbReference type="PANTHER" id="PTHR43671">
    <property type="entry name" value="SERINE/THREONINE-PROTEIN KINASE NEK"/>
    <property type="match status" value="1"/>
</dbReference>
<dbReference type="Gene3D" id="1.10.510.10">
    <property type="entry name" value="Transferase(Phosphotransferase) domain 1"/>
    <property type="match status" value="1"/>
</dbReference>
<dbReference type="GO" id="GO:0004674">
    <property type="term" value="F:protein serine/threonine kinase activity"/>
    <property type="evidence" value="ECO:0007669"/>
    <property type="project" value="UniProtKB-EC"/>
</dbReference>
<keyword evidence="4" id="KW-0418">Kinase</keyword>
<evidence type="ECO:0000256" key="6">
    <source>
        <dbReference type="SAM" id="MobiDB-lite"/>
    </source>
</evidence>
<dbReference type="SUPFAM" id="SSF56112">
    <property type="entry name" value="Protein kinase-like (PK-like)"/>
    <property type="match status" value="1"/>
</dbReference>
<dbReference type="AlphaFoldDB" id="A0A949N869"/>
<keyword evidence="5" id="KW-0067">ATP-binding</keyword>
<dbReference type="Pfam" id="PF00069">
    <property type="entry name" value="Pkinase"/>
    <property type="match status" value="1"/>
</dbReference>
<dbReference type="Gene3D" id="3.30.200.20">
    <property type="entry name" value="Phosphorylase Kinase, domain 1"/>
    <property type="match status" value="1"/>
</dbReference>
<dbReference type="InterPro" id="IPR001638">
    <property type="entry name" value="Solute-binding_3/MltF_N"/>
</dbReference>
<dbReference type="SMART" id="SM00062">
    <property type="entry name" value="PBPb"/>
    <property type="match status" value="1"/>
</dbReference>
<dbReference type="InterPro" id="IPR000719">
    <property type="entry name" value="Prot_kinase_dom"/>
</dbReference>
<dbReference type="PROSITE" id="PS50011">
    <property type="entry name" value="PROTEIN_KINASE_DOM"/>
    <property type="match status" value="1"/>
</dbReference>
<evidence type="ECO:0000313" key="9">
    <source>
        <dbReference type="Proteomes" id="UP000694501"/>
    </source>
</evidence>
<feature type="compositionally biased region" description="Low complexity" evidence="6">
    <location>
        <begin position="290"/>
        <end position="302"/>
    </location>
</feature>
<dbReference type="GO" id="GO:0005524">
    <property type="term" value="F:ATP binding"/>
    <property type="evidence" value="ECO:0007669"/>
    <property type="project" value="UniProtKB-KW"/>
</dbReference>
<dbReference type="InterPro" id="IPR011009">
    <property type="entry name" value="Kinase-like_dom_sf"/>
</dbReference>
<dbReference type="InterPro" id="IPR050660">
    <property type="entry name" value="NEK_Ser/Thr_kinase"/>
</dbReference>
<keyword evidence="3" id="KW-0547">Nucleotide-binding</keyword>
<proteinExistence type="predicted"/>
<dbReference type="CDD" id="cd14014">
    <property type="entry name" value="STKc_PknB_like"/>
    <property type="match status" value="1"/>
</dbReference>